<evidence type="ECO:0000259" key="2">
    <source>
        <dbReference type="Pfam" id="PF12780"/>
    </source>
</evidence>
<name>A0A2C6JUD7_9APIC</name>
<dbReference type="AlphaFoldDB" id="A0A2C6JUD7"/>
<dbReference type="EMBL" id="MIGC01003981">
    <property type="protein sequence ID" value="PHJ18641.1"/>
    <property type="molecule type" value="Genomic_DNA"/>
</dbReference>
<accession>A0A2C6JUD7</accession>
<feature type="region of interest" description="Disordered" evidence="1">
    <location>
        <begin position="77"/>
        <end position="198"/>
    </location>
</feature>
<protein>
    <submittedName>
        <fullName evidence="3">Atpase family associated with various cellular activities domain-containing protein</fullName>
    </submittedName>
</protein>
<feature type="non-terminal residue" evidence="3">
    <location>
        <position position="313"/>
    </location>
</feature>
<dbReference type="OrthoDB" id="7607832at2759"/>
<dbReference type="Gene3D" id="3.40.50.300">
    <property type="entry name" value="P-loop containing nucleotide triphosphate hydrolases"/>
    <property type="match status" value="2"/>
</dbReference>
<evidence type="ECO:0000256" key="1">
    <source>
        <dbReference type="SAM" id="MobiDB-lite"/>
    </source>
</evidence>
<dbReference type="GO" id="GO:0007018">
    <property type="term" value="P:microtubule-based movement"/>
    <property type="evidence" value="ECO:0007669"/>
    <property type="project" value="InterPro"/>
</dbReference>
<dbReference type="GO" id="GO:0045505">
    <property type="term" value="F:dynein intermediate chain binding"/>
    <property type="evidence" value="ECO:0007669"/>
    <property type="project" value="InterPro"/>
</dbReference>
<dbReference type="GeneID" id="94430888"/>
<organism evidence="3 4">
    <name type="scientific">Cystoisospora suis</name>
    <dbReference type="NCBI Taxonomy" id="483139"/>
    <lineage>
        <taxon>Eukaryota</taxon>
        <taxon>Sar</taxon>
        <taxon>Alveolata</taxon>
        <taxon>Apicomplexa</taxon>
        <taxon>Conoidasida</taxon>
        <taxon>Coccidia</taxon>
        <taxon>Eucoccidiorida</taxon>
        <taxon>Eimeriorina</taxon>
        <taxon>Sarcocystidae</taxon>
        <taxon>Cystoisospora</taxon>
    </lineage>
</organism>
<feature type="compositionally biased region" description="Acidic residues" evidence="1">
    <location>
        <begin position="160"/>
        <end position="182"/>
    </location>
</feature>
<dbReference type="InterPro" id="IPR027417">
    <property type="entry name" value="P-loop_NTPase"/>
</dbReference>
<feature type="compositionally biased region" description="Basic and acidic residues" evidence="1">
    <location>
        <begin position="125"/>
        <end position="159"/>
    </location>
</feature>
<dbReference type="PANTHER" id="PTHR46961">
    <property type="entry name" value="DYNEIN HEAVY CHAIN 1, AXONEMAL-LIKE PROTEIN"/>
    <property type="match status" value="1"/>
</dbReference>
<keyword evidence="4" id="KW-1185">Reference proteome</keyword>
<dbReference type="Proteomes" id="UP000221165">
    <property type="component" value="Unassembled WGS sequence"/>
</dbReference>
<gene>
    <name evidence="3" type="ORF">CSUI_007532</name>
</gene>
<dbReference type="InterPro" id="IPR024317">
    <property type="entry name" value="Dynein_heavy_chain_D4_dom"/>
</dbReference>
<dbReference type="GO" id="GO:0030286">
    <property type="term" value="C:dynein complex"/>
    <property type="evidence" value="ECO:0007669"/>
    <property type="project" value="InterPro"/>
</dbReference>
<sequence>MVDVPIQSIHITRKYGVSEFREELKNLLKRIASDKKPVSFLLTERQIRNEQFLEDLLSLMNSGEIPDLFDQEERDFIINQGRPRYPQKKEKKKKKREKKGDKMKKAHLSLDEKGFKDMPTLPGAGERENEEKREEERGEGEKHDKEKEERDKEGKRGGEEEGDEEEEEAEEKEEEDDDEEENEKNSIGEEGETAASTAGLTVDLDASFIAAMGGESANLLWKDFTRTIQESLHIILVLSPLGKPFRSRCRRFPGLLSCASIDFYDPWPREGILSVAKHFYTQHSTKRRDKLANANTEGERNPLITTKALLPLC</sequence>
<dbReference type="RefSeq" id="XP_067920347.1">
    <property type="nucleotide sequence ID" value="XM_068067677.1"/>
</dbReference>
<feature type="domain" description="Dynein heavy chain AAA module D4" evidence="2">
    <location>
        <begin position="2"/>
        <end position="93"/>
    </location>
</feature>
<feature type="domain" description="Dynein heavy chain AAA module D4" evidence="2">
    <location>
        <begin position="214"/>
        <end position="288"/>
    </location>
</feature>
<evidence type="ECO:0000313" key="3">
    <source>
        <dbReference type="EMBL" id="PHJ18641.1"/>
    </source>
</evidence>
<feature type="compositionally biased region" description="Basic residues" evidence="1">
    <location>
        <begin position="85"/>
        <end position="107"/>
    </location>
</feature>
<reference evidence="3 4" key="1">
    <citation type="journal article" date="2017" name="Int. J. Parasitol.">
        <title>The genome of the protozoan parasite Cystoisospora suis and a reverse vaccinology approach to identify vaccine candidates.</title>
        <authorList>
            <person name="Palmieri N."/>
            <person name="Shrestha A."/>
            <person name="Ruttkowski B."/>
            <person name="Beck T."/>
            <person name="Vogl C."/>
            <person name="Tomley F."/>
            <person name="Blake D.P."/>
            <person name="Joachim A."/>
        </authorList>
    </citation>
    <scope>NUCLEOTIDE SEQUENCE [LARGE SCALE GENOMIC DNA]</scope>
    <source>
        <strain evidence="3 4">Wien I</strain>
    </source>
</reference>
<dbReference type="Pfam" id="PF12780">
    <property type="entry name" value="AAA_8"/>
    <property type="match status" value="2"/>
</dbReference>
<dbReference type="InterPro" id="IPR026983">
    <property type="entry name" value="DHC"/>
</dbReference>
<dbReference type="VEuPathDB" id="ToxoDB:CSUI_007532"/>
<proteinExistence type="predicted"/>
<evidence type="ECO:0000313" key="4">
    <source>
        <dbReference type="Proteomes" id="UP000221165"/>
    </source>
</evidence>
<dbReference type="GO" id="GO:0051959">
    <property type="term" value="F:dynein light intermediate chain binding"/>
    <property type="evidence" value="ECO:0007669"/>
    <property type="project" value="InterPro"/>
</dbReference>
<comment type="caution">
    <text evidence="3">The sequence shown here is derived from an EMBL/GenBank/DDBJ whole genome shotgun (WGS) entry which is preliminary data.</text>
</comment>